<dbReference type="GO" id="GO:0009723">
    <property type="term" value="P:response to ethylene"/>
    <property type="evidence" value="ECO:0007669"/>
    <property type="project" value="TreeGrafter"/>
</dbReference>
<dbReference type="Proteomes" id="UP000734854">
    <property type="component" value="Unassembled WGS sequence"/>
</dbReference>
<keyword evidence="4 7" id="KW-0238">DNA-binding</keyword>
<dbReference type="GO" id="GO:0043565">
    <property type="term" value="F:sequence-specific DNA binding"/>
    <property type="evidence" value="ECO:0007669"/>
    <property type="project" value="TreeGrafter"/>
</dbReference>
<evidence type="ECO:0000256" key="3">
    <source>
        <dbReference type="ARBA" id="ARBA00023015"/>
    </source>
</evidence>
<feature type="region of interest" description="Disordered" evidence="8">
    <location>
        <begin position="99"/>
        <end position="144"/>
    </location>
</feature>
<dbReference type="SMART" id="SM01226">
    <property type="entry name" value="GAGA_bind"/>
    <property type="match status" value="1"/>
</dbReference>
<gene>
    <name evidence="9" type="ORF">ZIOFF_058998</name>
</gene>
<dbReference type="AlphaFoldDB" id="A0A8J5F4D4"/>
<evidence type="ECO:0000313" key="10">
    <source>
        <dbReference type="Proteomes" id="UP000734854"/>
    </source>
</evidence>
<evidence type="ECO:0000313" key="9">
    <source>
        <dbReference type="EMBL" id="KAG6482367.1"/>
    </source>
</evidence>
<comment type="caution">
    <text evidence="9">The sequence shown here is derived from an EMBL/GenBank/DDBJ whole genome shotgun (WGS) entry which is preliminary data.</text>
</comment>
<reference evidence="9 10" key="1">
    <citation type="submission" date="2020-08" db="EMBL/GenBank/DDBJ databases">
        <title>Plant Genome Project.</title>
        <authorList>
            <person name="Zhang R.-G."/>
        </authorList>
    </citation>
    <scope>NUCLEOTIDE SEQUENCE [LARGE SCALE GENOMIC DNA]</scope>
    <source>
        <tissue evidence="9">Rhizome</tissue>
    </source>
</reference>
<dbReference type="EMBL" id="JACMSC010000016">
    <property type="protein sequence ID" value="KAG6482367.1"/>
    <property type="molecule type" value="Genomic_DNA"/>
</dbReference>
<keyword evidence="6 7" id="KW-0539">Nucleus</keyword>
<dbReference type="PANTHER" id="PTHR31421:SF22">
    <property type="entry name" value="PROTEIN BASIC PENTACYSTEINE3"/>
    <property type="match status" value="1"/>
</dbReference>
<evidence type="ECO:0000256" key="7">
    <source>
        <dbReference type="RuleBase" id="RU367160"/>
    </source>
</evidence>
<sequence length="248" mass="27414">MSMVSTECESTKLLLPNGGFVRHDCETPPQPSVPMDFVRNGWINHRDNKMVHMLPFNHGYSILSEPHGFHSLPMVQQPAPPPENGKAVVLIENELQSVKEAPLRKRSQVQPHPCKAPRIKKPKKVPSPNDESTGHSGDRASTAKKSTDIVINGFDLDISSIPTPVCSCTGSRRQCYKWGVGGWQSACCTTYISMHPLPMSTKKRGARIAGRKMSLGAFKKVLEKLTGEGYSLSNPIDLKNHWAKHEAL</sequence>
<dbReference type="GO" id="GO:0003700">
    <property type="term" value="F:DNA-binding transcription factor activity"/>
    <property type="evidence" value="ECO:0007669"/>
    <property type="project" value="UniProtKB-UniRule"/>
</dbReference>
<organism evidence="9 10">
    <name type="scientific">Zingiber officinale</name>
    <name type="common">Ginger</name>
    <name type="synonym">Amomum zingiber</name>
    <dbReference type="NCBI Taxonomy" id="94328"/>
    <lineage>
        <taxon>Eukaryota</taxon>
        <taxon>Viridiplantae</taxon>
        <taxon>Streptophyta</taxon>
        <taxon>Embryophyta</taxon>
        <taxon>Tracheophyta</taxon>
        <taxon>Spermatophyta</taxon>
        <taxon>Magnoliopsida</taxon>
        <taxon>Liliopsida</taxon>
        <taxon>Zingiberales</taxon>
        <taxon>Zingiberaceae</taxon>
        <taxon>Zingiber</taxon>
    </lineage>
</organism>
<proteinExistence type="inferred from homology"/>
<dbReference type="InterPro" id="IPR010409">
    <property type="entry name" value="GAGA-bd_tscrpt_act"/>
</dbReference>
<accession>A0A8J5F4D4</accession>
<evidence type="ECO:0000256" key="6">
    <source>
        <dbReference type="ARBA" id="ARBA00023242"/>
    </source>
</evidence>
<dbReference type="PANTHER" id="PTHR31421">
    <property type="entry name" value="PROTEIN BASIC PENTACYSTEINE3"/>
    <property type="match status" value="1"/>
</dbReference>
<feature type="compositionally biased region" description="Basic residues" evidence="8">
    <location>
        <begin position="115"/>
        <end position="124"/>
    </location>
</feature>
<evidence type="ECO:0000256" key="8">
    <source>
        <dbReference type="SAM" id="MobiDB-lite"/>
    </source>
</evidence>
<evidence type="ECO:0000256" key="4">
    <source>
        <dbReference type="ARBA" id="ARBA00023125"/>
    </source>
</evidence>
<keyword evidence="10" id="KW-1185">Reference proteome</keyword>
<keyword evidence="5 7" id="KW-0804">Transcription</keyword>
<dbReference type="GO" id="GO:0005634">
    <property type="term" value="C:nucleus"/>
    <property type="evidence" value="ECO:0007669"/>
    <property type="project" value="UniProtKB-SubCell"/>
</dbReference>
<comment type="subcellular location">
    <subcellularLocation>
        <location evidence="1 7">Nucleus</location>
    </subcellularLocation>
</comment>
<comment type="function">
    <text evidence="7">Transcriptional regulator that specifically binds to GA-rich elements (GAGA-repeats) present in regulatory sequences of genes involved in developmental processes.</text>
</comment>
<dbReference type="Pfam" id="PF06217">
    <property type="entry name" value="GAGA_bind"/>
    <property type="match status" value="1"/>
</dbReference>
<evidence type="ECO:0000256" key="1">
    <source>
        <dbReference type="ARBA" id="ARBA00004123"/>
    </source>
</evidence>
<evidence type="ECO:0000256" key="2">
    <source>
        <dbReference type="ARBA" id="ARBA00007911"/>
    </source>
</evidence>
<evidence type="ECO:0000256" key="5">
    <source>
        <dbReference type="ARBA" id="ARBA00023163"/>
    </source>
</evidence>
<name>A0A8J5F4D4_ZINOF</name>
<keyword evidence="3 7" id="KW-0805">Transcription regulation</keyword>
<comment type="similarity">
    <text evidence="2 7">Belongs to the BBR/BPC family.</text>
</comment>
<protein>
    <recommendedName>
        <fullName evidence="7">GAGA-binding transcriptional activator</fullName>
    </recommendedName>
</protein>